<feature type="repeat" description="PPR" evidence="3">
    <location>
        <begin position="418"/>
        <end position="452"/>
    </location>
</feature>
<gene>
    <name evidence="4" type="primary">crr4</name>
</gene>
<dbReference type="GO" id="GO:0003723">
    <property type="term" value="F:RNA binding"/>
    <property type="evidence" value="ECO:0007669"/>
    <property type="project" value="InterPro"/>
</dbReference>
<feature type="repeat" description="PPR" evidence="3">
    <location>
        <begin position="188"/>
        <end position="222"/>
    </location>
</feature>
<dbReference type="GO" id="GO:0005737">
    <property type="term" value="C:cytoplasm"/>
    <property type="evidence" value="ECO:0007669"/>
    <property type="project" value="UniProtKB-ARBA"/>
</dbReference>
<dbReference type="Gene3D" id="1.25.40.10">
    <property type="entry name" value="Tetratricopeptide repeat domain"/>
    <property type="match status" value="4"/>
</dbReference>
<dbReference type="Pfam" id="PF20431">
    <property type="entry name" value="E_motif"/>
    <property type="match status" value="1"/>
</dbReference>
<dbReference type="Pfam" id="PF13041">
    <property type="entry name" value="PPR_2"/>
    <property type="match status" value="1"/>
</dbReference>
<dbReference type="AlphaFoldDB" id="A0A0F7J543"/>
<dbReference type="InterPro" id="IPR011990">
    <property type="entry name" value="TPR-like_helical_dom_sf"/>
</dbReference>
<feature type="repeat" description="PPR" evidence="3">
    <location>
        <begin position="85"/>
        <end position="121"/>
    </location>
</feature>
<organism evidence="4">
    <name type="scientific">Pelargonium hortorum</name>
    <name type="common">Common geranium</name>
    <name type="synonym">Pelargonium inquinans x Pelargonium zonale</name>
    <dbReference type="NCBI Taxonomy" id="4031"/>
    <lineage>
        <taxon>Eukaryota</taxon>
        <taxon>Viridiplantae</taxon>
        <taxon>Streptophyta</taxon>
        <taxon>Embryophyta</taxon>
        <taxon>Tracheophyta</taxon>
        <taxon>Spermatophyta</taxon>
        <taxon>Magnoliopsida</taxon>
        <taxon>eudicotyledons</taxon>
        <taxon>Gunneridae</taxon>
        <taxon>Pentapetalae</taxon>
        <taxon>rosids</taxon>
        <taxon>malvids</taxon>
        <taxon>Geraniales</taxon>
        <taxon>Geraniaceae</taxon>
        <taxon>Pelargonium</taxon>
    </lineage>
</organism>
<sequence>MQLRVSANWNQPWNSTLPTLLLLPKCNSQNHVNQIHARIITTGFIHNTSLTTKIILNFISSPHTPLLQFARYLFFSRHAFHHSRDPFLWNLIIKSYSHGSQPNITKALTLFSHMLHNGVPVDTFSFSLALKACSRAALLKEGMQIHGLLAKLLIGSDLFLQNGLISCYLRCGCLQLAHQVFSRMDKLDSVSFNTMIDGYVKCGMIHSARLLFDRMPLEDKNLNSWNSMICGYAQSEDGLKVAWELFDNMPQRDLVSWNSMIDGCIKRGKMEDARHLFDRMPKRDPVSWGSMIDGYAKLGSVEIAAAMFKQMPNRDVIACNAMMAGYLQNGFFVEALAVFDHYMIGECNLKPDATTLLIVISAIAQLGYLDEGRDVHGYIEANSISLGGKLGVALIHMYSKCGNIEDAMSVFGNIEEKDVDHWNAMICGLAIHGLGELALNLFMEMETLSVVPDDITFIGVLSACAHAGLVKEGLMCFEIMRRIHRLEPKLQHFGCIIDVLGRAGKLEEAWKVVEEMPIEPNDVIWRTLLSACNNHGNLKIGETVAKHLISLDSSNSSSYVLLSNMYAGFGMWSNAKRVRTLMKERNLKKIPGCSWIELEGIVHEFLVQDKSHPQVTEICSLLDYMSTPNSEITHCRNSDLVEKLIKEAS</sequence>
<dbReference type="PROSITE" id="PS51375">
    <property type="entry name" value="PPR"/>
    <property type="match status" value="4"/>
</dbReference>
<reference evidence="4" key="1">
    <citation type="journal article" date="2015" name="BMC Plant Biol.">
        <title>NDH expression marks major transitions in plant evolution and reveals coordinate intracellular gene loss.</title>
        <authorList>
            <person name="Ruhlman T.A."/>
            <person name="Chang W.J."/>
            <person name="Chen J.J."/>
            <person name="Huang Y.T."/>
            <person name="Chan M.T."/>
            <person name="Zhang J."/>
            <person name="Liao D.C."/>
            <person name="Blazier J.C."/>
            <person name="Jin X."/>
            <person name="Shih M.C."/>
            <person name="Jansen R.K."/>
            <person name="Lin C.S."/>
        </authorList>
    </citation>
    <scope>NUCLEOTIDE SEQUENCE</scope>
</reference>
<evidence type="ECO:0000256" key="3">
    <source>
        <dbReference type="PROSITE-ProRule" id="PRU00708"/>
    </source>
</evidence>
<protein>
    <submittedName>
        <fullName evidence="4">Chlororespiratory reduction 4</fullName>
    </submittedName>
</protein>
<evidence type="ECO:0000256" key="2">
    <source>
        <dbReference type="ARBA" id="ARBA00061659"/>
    </source>
</evidence>
<dbReference type="EMBL" id="KM817361">
    <property type="protein sequence ID" value="AKH05194.1"/>
    <property type="molecule type" value="mRNA"/>
</dbReference>
<dbReference type="PANTHER" id="PTHR47926:SF456">
    <property type="entry name" value="PENTATRICOPEPTIDE REPEAT-CONTAINING PROTEIN ELI1, CHLOROPLASTIC"/>
    <property type="match status" value="1"/>
</dbReference>
<feature type="repeat" description="PPR" evidence="3">
    <location>
        <begin position="253"/>
        <end position="287"/>
    </location>
</feature>
<evidence type="ECO:0000256" key="1">
    <source>
        <dbReference type="ARBA" id="ARBA00022737"/>
    </source>
</evidence>
<keyword evidence="1" id="KW-0677">Repeat</keyword>
<proteinExistence type="evidence at transcript level"/>
<dbReference type="GO" id="GO:0016556">
    <property type="term" value="P:mRNA modification"/>
    <property type="evidence" value="ECO:0007669"/>
    <property type="project" value="UniProtKB-ARBA"/>
</dbReference>
<dbReference type="InterPro" id="IPR002885">
    <property type="entry name" value="PPR_rpt"/>
</dbReference>
<accession>A0A0F7J543</accession>
<dbReference type="PANTHER" id="PTHR47926">
    <property type="entry name" value="PENTATRICOPEPTIDE REPEAT-CONTAINING PROTEIN"/>
    <property type="match status" value="1"/>
</dbReference>
<dbReference type="Pfam" id="PF01535">
    <property type="entry name" value="PPR"/>
    <property type="match status" value="7"/>
</dbReference>
<dbReference type="InterPro" id="IPR046848">
    <property type="entry name" value="E_motif"/>
</dbReference>
<comment type="similarity">
    <text evidence="2">Belongs to the PPR family. PCMP-E subfamily.</text>
</comment>
<evidence type="ECO:0000313" key="4">
    <source>
        <dbReference type="EMBL" id="AKH05194.1"/>
    </source>
</evidence>
<dbReference type="InterPro" id="IPR046960">
    <property type="entry name" value="PPR_At4g14850-like_plant"/>
</dbReference>
<dbReference type="FunFam" id="1.25.40.10:FF:000277">
    <property type="entry name" value="Pentatricopeptide repeat-containing protein, mitochondrial"/>
    <property type="match status" value="1"/>
</dbReference>
<dbReference type="NCBIfam" id="TIGR00756">
    <property type="entry name" value="PPR"/>
    <property type="match status" value="7"/>
</dbReference>
<name>A0A0F7J543_PELHO</name>